<dbReference type="InterPro" id="IPR008972">
    <property type="entry name" value="Cupredoxin"/>
</dbReference>
<evidence type="ECO:0000313" key="3">
    <source>
        <dbReference type="EMBL" id="CAF0760722.1"/>
    </source>
</evidence>
<dbReference type="PANTHER" id="PTHR48267">
    <property type="entry name" value="CUPREDOXIN SUPERFAMILY PROTEIN"/>
    <property type="match status" value="1"/>
</dbReference>
<evidence type="ECO:0000313" key="5">
    <source>
        <dbReference type="Proteomes" id="UP000663832"/>
    </source>
</evidence>
<dbReference type="EMBL" id="CAJNOI010000012">
    <property type="protein sequence ID" value="CAF0796174.1"/>
    <property type="molecule type" value="Genomic_DNA"/>
</dbReference>
<protein>
    <recommendedName>
        <fullName evidence="2">Plastocyanin-like domain-containing protein</fullName>
    </recommendedName>
</protein>
<gene>
    <name evidence="4" type="ORF">BJG266_LOCUS4947</name>
    <name evidence="3" type="ORF">QVE165_LOCUS2041</name>
</gene>
<dbReference type="Gene3D" id="2.60.40.420">
    <property type="entry name" value="Cupredoxins - blue copper proteins"/>
    <property type="match status" value="3"/>
</dbReference>
<keyword evidence="1" id="KW-0732">Signal</keyword>
<dbReference type="Proteomes" id="UP000663832">
    <property type="component" value="Unassembled WGS sequence"/>
</dbReference>
<dbReference type="EMBL" id="CAJNOM010000006">
    <property type="protein sequence ID" value="CAF0760722.1"/>
    <property type="molecule type" value="Genomic_DNA"/>
</dbReference>
<feature type="chain" id="PRO_5035596888" description="Plastocyanin-like domain-containing protein" evidence="1">
    <location>
        <begin position="19"/>
        <end position="647"/>
    </location>
</feature>
<proteinExistence type="predicted"/>
<dbReference type="InterPro" id="IPR011706">
    <property type="entry name" value="Cu-oxidase_C"/>
</dbReference>
<dbReference type="Proteomes" id="UP000663877">
    <property type="component" value="Unassembled WGS sequence"/>
</dbReference>
<feature type="domain" description="Plastocyanin-like" evidence="2">
    <location>
        <begin position="439"/>
        <end position="557"/>
    </location>
</feature>
<sequence>MSRLVLFILLVFVYLCNSQYPPSPFGKPQDICPTGNNQPYKVDNFVGTPFILTPFTNVFTNPTILNASTKTCRPDGHCMFAYTIDIYDTTLRPFDQAVAECTKKGGTKFLTYNGLIPGPTLRVAAGHESIVRFNNKINKLFPQSFSPCNGSRRGRPISVHHHGSASIPPYDGWAEDETCYLETKEYVYPNNRPATNWYHDHALHITADNAYLGLAGLHLVTSKLQYGGCGEPWNLEDIEEKHLILQDKVLDANCQLFIDPEKARNISLYGDINLVSGIPFPRMPLEPKWYRFRILNAAVSRPWLLKIFNSKYEDISKTYCKIIASDGGYRITPIPFPDTGLLVGVAERYEFVCDFTTFANQILYLWNDKNNDWMQGVPYFCYSHLLSKLEIAPTTSDSPPQFNENMPMPIPERTITRVLNMSDYDTALQMANKGKFHRQMVFSQSNNKWMINGETWDSFKIAAADVGQNTWELWYFQTGGGWFHPVHVHLVDFYMIKREGSGGIRSFESMAAKDVLYLGASNKIYVLARFGPHKGDYMFHCHNLIHEDNDMMRAYRIIDSQNGINAGSAQPFILNGFAKIVYSNWLYADPMLNLTAAQPTVNMPTFNSAYKQKMLDMNIYRIFYPRNETDIPLNGFTNPWRSTWCPA</sequence>
<dbReference type="Pfam" id="PF07731">
    <property type="entry name" value="Cu-oxidase_2"/>
    <property type="match status" value="1"/>
</dbReference>
<feature type="signal peptide" evidence="1">
    <location>
        <begin position="1"/>
        <end position="18"/>
    </location>
</feature>
<keyword evidence="5" id="KW-1185">Reference proteome</keyword>
<evidence type="ECO:0000256" key="1">
    <source>
        <dbReference type="SAM" id="SignalP"/>
    </source>
</evidence>
<organism evidence="3 5">
    <name type="scientific">Adineta steineri</name>
    <dbReference type="NCBI Taxonomy" id="433720"/>
    <lineage>
        <taxon>Eukaryota</taxon>
        <taxon>Metazoa</taxon>
        <taxon>Spiralia</taxon>
        <taxon>Gnathifera</taxon>
        <taxon>Rotifera</taxon>
        <taxon>Eurotatoria</taxon>
        <taxon>Bdelloidea</taxon>
        <taxon>Adinetida</taxon>
        <taxon>Adinetidae</taxon>
        <taxon>Adineta</taxon>
    </lineage>
</organism>
<dbReference type="AlphaFoldDB" id="A0A813PZT3"/>
<name>A0A813PZT3_9BILA</name>
<dbReference type="GO" id="GO:0016491">
    <property type="term" value="F:oxidoreductase activity"/>
    <property type="evidence" value="ECO:0007669"/>
    <property type="project" value="InterPro"/>
</dbReference>
<evidence type="ECO:0000313" key="4">
    <source>
        <dbReference type="EMBL" id="CAF0796174.1"/>
    </source>
</evidence>
<dbReference type="SUPFAM" id="SSF49503">
    <property type="entry name" value="Cupredoxins"/>
    <property type="match status" value="3"/>
</dbReference>
<accession>A0A813PZT3</accession>
<reference evidence="3" key="1">
    <citation type="submission" date="2021-02" db="EMBL/GenBank/DDBJ databases">
        <authorList>
            <person name="Nowell W R."/>
        </authorList>
    </citation>
    <scope>NUCLEOTIDE SEQUENCE</scope>
</reference>
<dbReference type="PANTHER" id="PTHR48267:SF1">
    <property type="entry name" value="BILIRUBIN OXIDASE"/>
    <property type="match status" value="1"/>
</dbReference>
<dbReference type="OrthoDB" id="262547at2759"/>
<comment type="caution">
    <text evidence="3">The sequence shown here is derived from an EMBL/GenBank/DDBJ whole genome shotgun (WGS) entry which is preliminary data.</text>
</comment>
<evidence type="ECO:0000259" key="2">
    <source>
        <dbReference type="Pfam" id="PF07731"/>
    </source>
</evidence>
<dbReference type="InterPro" id="IPR045087">
    <property type="entry name" value="Cu-oxidase_fam"/>
</dbReference>
<dbReference type="GO" id="GO:0005507">
    <property type="term" value="F:copper ion binding"/>
    <property type="evidence" value="ECO:0007669"/>
    <property type="project" value="InterPro"/>
</dbReference>